<accession>A0A9W8QGI9</accession>
<keyword evidence="2" id="KW-1185">Reference proteome</keyword>
<organism evidence="1 2">
    <name type="scientific">Akanthomyces muscarius</name>
    <name type="common">Entomopathogenic fungus</name>
    <name type="synonym">Lecanicillium muscarium</name>
    <dbReference type="NCBI Taxonomy" id="2231603"/>
    <lineage>
        <taxon>Eukaryota</taxon>
        <taxon>Fungi</taxon>
        <taxon>Dikarya</taxon>
        <taxon>Ascomycota</taxon>
        <taxon>Pezizomycotina</taxon>
        <taxon>Sordariomycetes</taxon>
        <taxon>Hypocreomycetidae</taxon>
        <taxon>Hypocreales</taxon>
        <taxon>Cordycipitaceae</taxon>
        <taxon>Akanthomyces</taxon>
    </lineage>
</organism>
<dbReference type="EMBL" id="JAJHUN010000007">
    <property type="protein sequence ID" value="KAJ4155801.1"/>
    <property type="molecule type" value="Genomic_DNA"/>
</dbReference>
<protein>
    <submittedName>
        <fullName evidence="1">Uncharacterized protein</fullName>
    </submittedName>
</protein>
<dbReference type="RefSeq" id="XP_056055925.1">
    <property type="nucleotide sequence ID" value="XM_056199039.1"/>
</dbReference>
<evidence type="ECO:0000313" key="1">
    <source>
        <dbReference type="EMBL" id="KAJ4155801.1"/>
    </source>
</evidence>
<dbReference type="KEGG" id="amus:LMH87_001030"/>
<dbReference type="GeneID" id="80888189"/>
<sequence length="90" mass="9943">MVSLFPFPALALAKAVRLTLPDALKISGLTTRARTTMARFFALCHRYGGAYTYPDDNDANTLNGGRCRGFQGATCCIGNFCSEWENYPRK</sequence>
<dbReference type="AlphaFoldDB" id="A0A9W8QGI9"/>
<comment type="caution">
    <text evidence="1">The sequence shown here is derived from an EMBL/GenBank/DDBJ whole genome shotgun (WGS) entry which is preliminary data.</text>
</comment>
<dbReference type="Proteomes" id="UP001144673">
    <property type="component" value="Chromosome 6"/>
</dbReference>
<gene>
    <name evidence="1" type="ORF">LMH87_001030</name>
</gene>
<reference evidence="1" key="1">
    <citation type="journal article" date="2023" name="Access Microbiol">
        <title>De-novo genome assembly for Akanthomyces muscarius, a biocontrol agent of insect agricultural pests.</title>
        <authorList>
            <person name="Erdos Z."/>
            <person name="Studholme D.J."/>
            <person name="Raymond B."/>
            <person name="Sharma M."/>
        </authorList>
    </citation>
    <scope>NUCLEOTIDE SEQUENCE</scope>
    <source>
        <strain evidence="1">Ve6</strain>
    </source>
</reference>
<evidence type="ECO:0000313" key="2">
    <source>
        <dbReference type="Proteomes" id="UP001144673"/>
    </source>
</evidence>
<name>A0A9W8QGI9_AKAMU</name>
<proteinExistence type="predicted"/>